<organism evidence="2 3">
    <name type="scientific">Oceanobacillus picturae</name>
    <dbReference type="NCBI Taxonomy" id="171693"/>
    <lineage>
        <taxon>Bacteria</taxon>
        <taxon>Bacillati</taxon>
        <taxon>Bacillota</taxon>
        <taxon>Bacilli</taxon>
        <taxon>Bacillales</taxon>
        <taxon>Bacillaceae</taxon>
        <taxon>Oceanobacillus</taxon>
    </lineage>
</organism>
<gene>
    <name evidence="2" type="ORF">OPHB3_3917</name>
</gene>
<proteinExistence type="predicted"/>
<feature type="transmembrane region" description="Helical" evidence="1">
    <location>
        <begin position="62"/>
        <end position="80"/>
    </location>
</feature>
<accession>A0A0U9HM21</accession>
<reference evidence="3" key="1">
    <citation type="submission" date="2015-07" db="EMBL/GenBank/DDBJ databases">
        <title>Draft Genome Sequence of Oceanobacillus picturae Heshi-B3 that Was Isolated from Fermented Rice Bran with Aging Salted Mackerel, Which Was Named Heshiko as Traditional Fermented Seafood in Japan.</title>
        <authorList>
            <person name="Akuzawa S."/>
            <person name="Nakagawa J."/>
            <person name="Kanekatsu T."/>
            <person name="Kanesaki Y."/>
            <person name="Suzuki T."/>
        </authorList>
    </citation>
    <scope>NUCLEOTIDE SEQUENCE [LARGE SCALE GENOMIC DNA]</scope>
    <source>
        <strain evidence="3">Heshi-B3</strain>
    </source>
</reference>
<keyword evidence="1" id="KW-0472">Membrane</keyword>
<evidence type="ECO:0000313" key="2">
    <source>
        <dbReference type="EMBL" id="GAQ19932.1"/>
    </source>
</evidence>
<comment type="caution">
    <text evidence="2">The sequence shown here is derived from an EMBL/GenBank/DDBJ whole genome shotgun (WGS) entry which is preliminary data.</text>
</comment>
<feature type="transmembrane region" description="Helical" evidence="1">
    <location>
        <begin position="20"/>
        <end position="50"/>
    </location>
</feature>
<keyword evidence="1" id="KW-1133">Transmembrane helix</keyword>
<sequence>MDSLDLSFKNPKTEQTTYNVLMVIGCILSYFSLFFIMSDLFILFFFLFIAEFFFIYKAKKGILKWIVIILFAPLPLYFIYQTLLAMFLAPAFG</sequence>
<keyword evidence="1" id="KW-0812">Transmembrane</keyword>
<evidence type="ECO:0000313" key="3">
    <source>
        <dbReference type="Proteomes" id="UP000052946"/>
    </source>
</evidence>
<reference evidence="2 3" key="2">
    <citation type="journal article" date="2016" name="Genome Announc.">
        <title>Draft Genome Sequence of Oceanobacillus picturae Heshi-B3, Isolated from Fermented Rice Bran in a Traditional Japanese Seafood Dish.</title>
        <authorList>
            <person name="Akuzawa S."/>
            <person name="Nagaoka J."/>
            <person name="Kanekatsu M."/>
            <person name="Kanesaki Y."/>
            <person name="Suzuki T."/>
        </authorList>
    </citation>
    <scope>NUCLEOTIDE SEQUENCE [LARGE SCALE GENOMIC DNA]</scope>
    <source>
        <strain evidence="2 3">Heshi-B3</strain>
    </source>
</reference>
<dbReference type="AlphaFoldDB" id="A0A0U9HM21"/>
<evidence type="ECO:0000256" key="1">
    <source>
        <dbReference type="SAM" id="Phobius"/>
    </source>
</evidence>
<dbReference type="EMBL" id="BBXV01000083">
    <property type="protein sequence ID" value="GAQ19932.1"/>
    <property type="molecule type" value="Genomic_DNA"/>
</dbReference>
<protein>
    <submittedName>
        <fullName evidence="2">Uncharacterized protein</fullName>
    </submittedName>
</protein>
<name>A0A0U9HM21_9BACI</name>
<dbReference type="Proteomes" id="UP000052946">
    <property type="component" value="Unassembled WGS sequence"/>
</dbReference>